<proteinExistence type="predicted"/>
<dbReference type="PANTHER" id="PTHR30328:SF54">
    <property type="entry name" value="HTH-TYPE TRANSCRIPTIONAL REPRESSOR SCO4008"/>
    <property type="match status" value="1"/>
</dbReference>
<sequence length="211" mass="24575">MKYILFEVCEMGKSREQTMENILKAAKKKFGERGYEGTSIQEIAKEAKVNVAMASYYFNGKENLYYEVFKKYGLANELPNFLEKNQFNPINAIKEYLTVFATHIKENPEIGALAYEEIIKESARLEKIKPYFIGNFEQLKEILQEGEKQGVFHFFSINHTIHWITSIVLFPKFKKFIDSLGPNETNDTNHEWMPEDLVNRIISALTDKPNI</sequence>
<dbReference type="GO" id="GO:0006355">
    <property type="term" value="P:regulation of DNA-templated transcription"/>
    <property type="evidence" value="ECO:0007669"/>
    <property type="project" value="UniProtKB-ARBA"/>
</dbReference>
<evidence type="ECO:0000256" key="1">
    <source>
        <dbReference type="ARBA" id="ARBA00023125"/>
    </source>
</evidence>
<keyword evidence="1" id="KW-0238">DNA-binding</keyword>
<dbReference type="PROSITE" id="PS50977">
    <property type="entry name" value="HTH_TETR_2"/>
    <property type="match status" value="1"/>
</dbReference>
<dbReference type="PANTHER" id="PTHR30328">
    <property type="entry name" value="TRANSCRIPTIONAL REPRESSOR"/>
    <property type="match status" value="1"/>
</dbReference>
<evidence type="ECO:0000313" key="2">
    <source>
        <dbReference type="EMBL" id="PDY40891.1"/>
    </source>
</evidence>
<dbReference type="InterPro" id="IPR036271">
    <property type="entry name" value="Tet_transcr_reg_TetR-rel_C_sf"/>
</dbReference>
<protein>
    <submittedName>
        <fullName evidence="2">TetR family transcriptional regulator</fullName>
    </submittedName>
</protein>
<dbReference type="Gene3D" id="1.10.357.10">
    <property type="entry name" value="Tetracycline Repressor, domain 2"/>
    <property type="match status" value="1"/>
</dbReference>
<dbReference type="Proteomes" id="UP000220111">
    <property type="component" value="Unassembled WGS sequence"/>
</dbReference>
<evidence type="ECO:0000313" key="3">
    <source>
        <dbReference type="Proteomes" id="UP000220111"/>
    </source>
</evidence>
<accession>A0A2A7BRZ9</accession>
<dbReference type="InterPro" id="IPR023772">
    <property type="entry name" value="DNA-bd_HTH_TetR-type_CS"/>
</dbReference>
<dbReference type="SUPFAM" id="SSF46689">
    <property type="entry name" value="Homeodomain-like"/>
    <property type="match status" value="1"/>
</dbReference>
<dbReference type="InterPro" id="IPR001647">
    <property type="entry name" value="HTH_TetR"/>
</dbReference>
<comment type="caution">
    <text evidence="2">The sequence shown here is derived from an EMBL/GenBank/DDBJ whole genome shotgun (WGS) entry which is preliminary data.</text>
</comment>
<dbReference type="PROSITE" id="PS01081">
    <property type="entry name" value="HTH_TETR_1"/>
    <property type="match status" value="1"/>
</dbReference>
<gene>
    <name evidence="2" type="ORF">COO17_15140</name>
</gene>
<dbReference type="PRINTS" id="PR00455">
    <property type="entry name" value="HTHTETR"/>
</dbReference>
<dbReference type="InterPro" id="IPR009057">
    <property type="entry name" value="Homeodomain-like_sf"/>
</dbReference>
<dbReference type="Gene3D" id="1.10.10.60">
    <property type="entry name" value="Homeodomain-like"/>
    <property type="match status" value="1"/>
</dbReference>
<dbReference type="Pfam" id="PF00440">
    <property type="entry name" value="TetR_N"/>
    <property type="match status" value="1"/>
</dbReference>
<name>A0A2A7BRZ9_9BACI</name>
<dbReference type="GO" id="GO:0003677">
    <property type="term" value="F:DNA binding"/>
    <property type="evidence" value="ECO:0007669"/>
    <property type="project" value="UniProtKB-UniRule"/>
</dbReference>
<dbReference type="InterPro" id="IPR050109">
    <property type="entry name" value="HTH-type_TetR-like_transc_reg"/>
</dbReference>
<reference evidence="2 3" key="1">
    <citation type="submission" date="2017-09" db="EMBL/GenBank/DDBJ databases">
        <title>Large-scale bioinformatics analysis of Bacillus genomes uncovers conserved roles of natural products in bacterial physiology.</title>
        <authorList>
            <consortium name="Agbiome Team Llc"/>
            <person name="Bleich R.M."/>
            <person name="Grubbs K.J."/>
            <person name="Santa Maria K.C."/>
            <person name="Allen S.E."/>
            <person name="Farag S."/>
            <person name="Shank E.A."/>
            <person name="Bowers A."/>
        </authorList>
    </citation>
    <scope>NUCLEOTIDE SEQUENCE [LARGE SCALE GENOMIC DNA]</scope>
    <source>
        <strain evidence="2 3">AFS098222</strain>
    </source>
</reference>
<dbReference type="EMBL" id="NVPQ01000039">
    <property type="protein sequence ID" value="PDY40891.1"/>
    <property type="molecule type" value="Genomic_DNA"/>
</dbReference>
<dbReference type="SUPFAM" id="SSF48498">
    <property type="entry name" value="Tetracyclin repressor-like, C-terminal domain"/>
    <property type="match status" value="1"/>
</dbReference>
<dbReference type="AlphaFoldDB" id="A0A2A7BRZ9"/>
<organism evidence="2 3">
    <name type="scientific">Bacillus wiedmannii</name>
    <dbReference type="NCBI Taxonomy" id="1890302"/>
    <lineage>
        <taxon>Bacteria</taxon>
        <taxon>Bacillati</taxon>
        <taxon>Bacillota</taxon>
        <taxon>Bacilli</taxon>
        <taxon>Bacillales</taxon>
        <taxon>Bacillaceae</taxon>
        <taxon>Bacillus</taxon>
        <taxon>Bacillus cereus group</taxon>
    </lineage>
</organism>